<keyword evidence="1" id="KW-1133">Transmembrane helix</keyword>
<dbReference type="RefSeq" id="WP_195189207.1">
    <property type="nucleotide sequence ID" value="NZ_JADMLJ010000060.1"/>
</dbReference>
<comment type="caution">
    <text evidence="2">The sequence shown here is derived from an EMBL/GenBank/DDBJ whole genome shotgun (WGS) entry which is preliminary data.</text>
</comment>
<evidence type="ECO:0000313" key="2">
    <source>
        <dbReference type="EMBL" id="MDA5624269.1"/>
    </source>
</evidence>
<keyword evidence="1" id="KW-0472">Membrane</keyword>
<accession>A0A9X3US09</accession>
<dbReference type="EMBL" id="JANJHC010000045">
    <property type="protein sequence ID" value="MDA5624269.1"/>
    <property type="molecule type" value="Genomic_DNA"/>
</dbReference>
<evidence type="ECO:0000256" key="1">
    <source>
        <dbReference type="SAM" id="Phobius"/>
    </source>
</evidence>
<dbReference type="Pfam" id="PF05106">
    <property type="entry name" value="Phage_holin_3_1"/>
    <property type="match status" value="1"/>
</dbReference>
<reference evidence="2" key="1">
    <citation type="submission" date="2022-07" db="EMBL/GenBank/DDBJ databases">
        <title>Genome-based characterization of novel serogroup A variants of Pasteurella multocida.</title>
        <authorList>
            <person name="Prajapati A."/>
            <person name="Yogisharadhya R."/>
            <person name="Mohanty N."/>
            <person name="Chanda M."/>
            <person name="Mendem S.K."/>
            <person name="Siddaramappa S."/>
            <person name="Shivachandra S.B."/>
        </authorList>
    </citation>
    <scope>NUCLEOTIDE SEQUENCE</scope>
    <source>
        <strain evidence="2">NIVEDIPm19</strain>
    </source>
</reference>
<feature type="transmembrane region" description="Helical" evidence="1">
    <location>
        <begin position="12"/>
        <end position="38"/>
    </location>
</feature>
<gene>
    <name evidence="2" type="ORF">NM948_12110</name>
</gene>
<proteinExistence type="predicted"/>
<evidence type="ECO:0000313" key="3">
    <source>
        <dbReference type="Proteomes" id="UP001145481"/>
    </source>
</evidence>
<dbReference type="NCBIfam" id="TIGR01594">
    <property type="entry name" value="holin_lambda"/>
    <property type="match status" value="1"/>
</dbReference>
<organism evidence="2 3">
    <name type="scientific">Pasteurella multocida</name>
    <dbReference type="NCBI Taxonomy" id="747"/>
    <lineage>
        <taxon>Bacteria</taxon>
        <taxon>Pseudomonadati</taxon>
        <taxon>Pseudomonadota</taxon>
        <taxon>Gammaproteobacteria</taxon>
        <taxon>Pasteurellales</taxon>
        <taxon>Pasteurellaceae</taxon>
        <taxon>Pasteurella</taxon>
    </lineage>
</organism>
<dbReference type="InterPro" id="IPR006481">
    <property type="entry name" value="Phage_lambda_GpS_holin"/>
</dbReference>
<protein>
    <submittedName>
        <fullName evidence="2">Phage holin, lambda family</fullName>
    </submittedName>
</protein>
<sequence>MPEKNPDIWAMIWMWLQINANTLTTAGSAIIAVILRAFFVRKKTMIRYTVLDSMICALIAVSAEPLAQPFLQFFFHVQSEKASYFVGVMIGFIGTERLREFLFKFINKRIDKNDTYNRNDF</sequence>
<keyword evidence="1" id="KW-0812">Transmembrane</keyword>
<dbReference type="Proteomes" id="UP001145481">
    <property type="component" value="Unassembled WGS sequence"/>
</dbReference>
<name>A0A9X3US09_PASMD</name>
<dbReference type="AlphaFoldDB" id="A0A9X3US09"/>